<dbReference type="EMBL" id="JABBWK010000349">
    <property type="protein sequence ID" value="KAG1885300.1"/>
    <property type="molecule type" value="Genomic_DNA"/>
</dbReference>
<organism evidence="1 3">
    <name type="scientific">Suillus fuscotomentosus</name>
    <dbReference type="NCBI Taxonomy" id="1912939"/>
    <lineage>
        <taxon>Eukaryota</taxon>
        <taxon>Fungi</taxon>
        <taxon>Dikarya</taxon>
        <taxon>Basidiomycota</taxon>
        <taxon>Agaricomycotina</taxon>
        <taxon>Agaricomycetes</taxon>
        <taxon>Agaricomycetidae</taxon>
        <taxon>Boletales</taxon>
        <taxon>Suillineae</taxon>
        <taxon>Suillaceae</taxon>
        <taxon>Suillus</taxon>
    </lineage>
</organism>
<sequence length="90" mass="10168">MTDAGHRLLARYRRMQNSGDLEQSIKHFERASDLCPMDHPYRPAALFNLAVAKSVSCQADGRYFDLDIPISLFQGALNLHPTDHPDRSVT</sequence>
<evidence type="ECO:0008006" key="4">
    <source>
        <dbReference type="Google" id="ProtNLM"/>
    </source>
</evidence>
<reference evidence="1" key="1">
    <citation type="journal article" date="2020" name="New Phytol.">
        <title>Comparative genomics reveals dynamic genome evolution in host specialist ectomycorrhizal fungi.</title>
        <authorList>
            <person name="Lofgren L.A."/>
            <person name="Nguyen N.H."/>
            <person name="Vilgalys R."/>
            <person name="Ruytinx J."/>
            <person name="Liao H.L."/>
            <person name="Branco S."/>
            <person name="Kuo A."/>
            <person name="LaButti K."/>
            <person name="Lipzen A."/>
            <person name="Andreopoulos W."/>
            <person name="Pangilinan J."/>
            <person name="Riley R."/>
            <person name="Hundley H."/>
            <person name="Na H."/>
            <person name="Barry K."/>
            <person name="Grigoriev I.V."/>
            <person name="Stajich J.E."/>
            <person name="Kennedy P.G."/>
        </authorList>
    </citation>
    <scope>NUCLEOTIDE SEQUENCE</scope>
    <source>
        <strain evidence="1">FC203</strain>
    </source>
</reference>
<dbReference type="GeneID" id="64668447"/>
<dbReference type="AlphaFoldDB" id="A0AAD4DN20"/>
<keyword evidence="3" id="KW-1185">Reference proteome</keyword>
<evidence type="ECO:0000313" key="1">
    <source>
        <dbReference type="EMBL" id="KAG1885300.1"/>
    </source>
</evidence>
<dbReference type="EMBL" id="JABBWK010000001">
    <property type="protein sequence ID" value="KAG1908707.1"/>
    <property type="molecule type" value="Genomic_DNA"/>
</dbReference>
<proteinExistence type="predicted"/>
<dbReference type="Proteomes" id="UP001195769">
    <property type="component" value="Unassembled WGS sequence"/>
</dbReference>
<accession>A0AAD4DN20</accession>
<comment type="caution">
    <text evidence="1">The sequence shown here is derived from an EMBL/GenBank/DDBJ whole genome shotgun (WGS) entry which is preliminary data.</text>
</comment>
<protein>
    <recommendedName>
        <fullName evidence="4">Tetratricopeptide repeat protein</fullName>
    </recommendedName>
</protein>
<evidence type="ECO:0000313" key="3">
    <source>
        <dbReference type="Proteomes" id="UP001195769"/>
    </source>
</evidence>
<name>A0AAD4DN20_9AGAM</name>
<gene>
    <name evidence="2" type="ORF">F5891DRAFT_938078</name>
    <name evidence="1" type="ORF">F5891DRAFT_970135</name>
</gene>
<evidence type="ECO:0000313" key="2">
    <source>
        <dbReference type="EMBL" id="KAG1908707.1"/>
    </source>
</evidence>
<dbReference type="RefSeq" id="XP_041234282.1">
    <property type="nucleotide sequence ID" value="XM_041374149.1"/>
</dbReference>